<gene>
    <name evidence="13" type="ORF">NX801_05860</name>
</gene>
<dbReference type="PANTHER" id="PTHR32282:SF34">
    <property type="entry name" value="PENICILLIN-BINDING PROTEIN 1A"/>
    <property type="match status" value="1"/>
</dbReference>
<proteinExistence type="predicted"/>
<dbReference type="InterPro" id="IPR001460">
    <property type="entry name" value="PCN-bd_Tpept"/>
</dbReference>
<evidence type="ECO:0000256" key="3">
    <source>
        <dbReference type="ARBA" id="ARBA00022676"/>
    </source>
</evidence>
<dbReference type="Gene3D" id="3.40.710.10">
    <property type="entry name" value="DD-peptidase/beta-lactamase superfamily"/>
    <property type="match status" value="1"/>
</dbReference>
<keyword evidence="10" id="KW-0812">Transmembrane</keyword>
<evidence type="ECO:0000256" key="6">
    <source>
        <dbReference type="ARBA" id="ARBA00023268"/>
    </source>
</evidence>
<keyword evidence="10" id="KW-1133">Transmembrane helix</keyword>
<dbReference type="EMBL" id="JANUGQ010000003">
    <property type="protein sequence ID" value="MCS0635190.1"/>
    <property type="molecule type" value="Genomic_DNA"/>
</dbReference>
<dbReference type="Proteomes" id="UP001431313">
    <property type="component" value="Unassembled WGS sequence"/>
</dbReference>
<dbReference type="Pfam" id="PF00912">
    <property type="entry name" value="Transgly"/>
    <property type="match status" value="1"/>
</dbReference>
<evidence type="ECO:0000256" key="8">
    <source>
        <dbReference type="ARBA" id="ARBA00049902"/>
    </source>
</evidence>
<organism evidence="13 14">
    <name type="scientific">Streptomyces pyxinae</name>
    <dbReference type="NCBI Taxonomy" id="2970734"/>
    <lineage>
        <taxon>Bacteria</taxon>
        <taxon>Bacillati</taxon>
        <taxon>Actinomycetota</taxon>
        <taxon>Actinomycetes</taxon>
        <taxon>Kitasatosporales</taxon>
        <taxon>Streptomycetaceae</taxon>
        <taxon>Streptomyces</taxon>
    </lineage>
</organism>
<keyword evidence="6" id="KW-0511">Multifunctional enzyme</keyword>
<feature type="region of interest" description="Disordered" evidence="9">
    <location>
        <begin position="783"/>
        <end position="933"/>
    </location>
</feature>
<evidence type="ECO:0000256" key="5">
    <source>
        <dbReference type="ARBA" id="ARBA00022801"/>
    </source>
</evidence>
<keyword evidence="10" id="KW-0472">Membrane</keyword>
<dbReference type="SUPFAM" id="SSF56601">
    <property type="entry name" value="beta-lactamase/transpeptidase-like"/>
    <property type="match status" value="1"/>
</dbReference>
<comment type="catalytic activity">
    <reaction evidence="7">
        <text>Preferential cleavage: (Ac)2-L-Lys-D-Ala-|-D-Ala. Also transpeptidation of peptidyl-alanyl moieties that are N-acyl substituents of D-alanine.</text>
        <dbReference type="EC" id="3.4.16.4"/>
    </reaction>
</comment>
<dbReference type="Gene3D" id="1.10.3810.10">
    <property type="entry name" value="Biosynthetic peptidoglycan transglycosylase-like"/>
    <property type="match status" value="1"/>
</dbReference>
<evidence type="ECO:0000313" key="14">
    <source>
        <dbReference type="Proteomes" id="UP001431313"/>
    </source>
</evidence>
<feature type="compositionally biased region" description="Gly residues" evidence="9">
    <location>
        <begin position="64"/>
        <end position="96"/>
    </location>
</feature>
<feature type="compositionally biased region" description="Basic and acidic residues" evidence="9">
    <location>
        <begin position="47"/>
        <end position="60"/>
    </location>
</feature>
<evidence type="ECO:0000313" key="13">
    <source>
        <dbReference type="EMBL" id="MCS0635190.1"/>
    </source>
</evidence>
<keyword evidence="1" id="KW-0121">Carboxypeptidase</keyword>
<evidence type="ECO:0000256" key="9">
    <source>
        <dbReference type="SAM" id="MobiDB-lite"/>
    </source>
</evidence>
<dbReference type="InterPro" id="IPR001264">
    <property type="entry name" value="Glyco_trans_51"/>
</dbReference>
<keyword evidence="5" id="KW-0378">Hydrolase</keyword>
<evidence type="ECO:0000256" key="10">
    <source>
        <dbReference type="SAM" id="Phobius"/>
    </source>
</evidence>
<dbReference type="PANTHER" id="PTHR32282">
    <property type="entry name" value="BINDING PROTEIN TRANSPEPTIDASE, PUTATIVE-RELATED"/>
    <property type="match status" value="1"/>
</dbReference>
<feature type="domain" description="Glycosyl transferase family 51" evidence="12">
    <location>
        <begin position="167"/>
        <end position="353"/>
    </location>
</feature>
<accession>A0ABT2CCZ0</accession>
<dbReference type="Pfam" id="PF00905">
    <property type="entry name" value="Transpeptidase"/>
    <property type="match status" value="1"/>
</dbReference>
<evidence type="ECO:0000256" key="7">
    <source>
        <dbReference type="ARBA" id="ARBA00034000"/>
    </source>
</evidence>
<evidence type="ECO:0000256" key="4">
    <source>
        <dbReference type="ARBA" id="ARBA00022679"/>
    </source>
</evidence>
<reference evidence="13" key="1">
    <citation type="submission" date="2022-08" db="EMBL/GenBank/DDBJ databases">
        <authorList>
            <person name="Somphong A."/>
            <person name="Phongsopitanun W."/>
        </authorList>
    </citation>
    <scope>NUCLEOTIDE SEQUENCE</scope>
    <source>
        <strain evidence="13">LP05-1</strain>
    </source>
</reference>
<feature type="compositionally biased region" description="Gly residues" evidence="9">
    <location>
        <begin position="921"/>
        <end position="933"/>
    </location>
</feature>
<keyword evidence="3" id="KW-0328">Glycosyltransferase</keyword>
<dbReference type="InterPro" id="IPR036950">
    <property type="entry name" value="PBP_transglycosylase"/>
</dbReference>
<feature type="compositionally biased region" description="Low complexity" evidence="9">
    <location>
        <begin position="805"/>
        <end position="842"/>
    </location>
</feature>
<feature type="compositionally biased region" description="Low complexity" evidence="9">
    <location>
        <begin position="906"/>
        <end position="916"/>
    </location>
</feature>
<comment type="catalytic activity">
    <reaction evidence="8">
        <text>[GlcNAc-(1-&gt;4)-Mur2Ac(oyl-L-Ala-gamma-D-Glu-L-Lys-D-Ala-D-Ala)](n)-di-trans,octa-cis-undecaprenyl diphosphate + beta-D-GlcNAc-(1-&gt;4)-Mur2Ac(oyl-L-Ala-gamma-D-Glu-L-Lys-D-Ala-D-Ala)-di-trans,octa-cis-undecaprenyl diphosphate = [GlcNAc-(1-&gt;4)-Mur2Ac(oyl-L-Ala-gamma-D-Glu-L-Lys-D-Ala-D-Ala)](n+1)-di-trans,octa-cis-undecaprenyl diphosphate + di-trans,octa-cis-undecaprenyl diphosphate + H(+)</text>
        <dbReference type="Rhea" id="RHEA:23708"/>
        <dbReference type="Rhea" id="RHEA-COMP:9602"/>
        <dbReference type="Rhea" id="RHEA-COMP:9603"/>
        <dbReference type="ChEBI" id="CHEBI:15378"/>
        <dbReference type="ChEBI" id="CHEBI:58405"/>
        <dbReference type="ChEBI" id="CHEBI:60033"/>
        <dbReference type="ChEBI" id="CHEBI:78435"/>
        <dbReference type="EC" id="2.4.99.28"/>
    </reaction>
</comment>
<dbReference type="InterPro" id="IPR012338">
    <property type="entry name" value="Beta-lactam/transpept-like"/>
</dbReference>
<feature type="compositionally biased region" description="Gly residues" evidence="9">
    <location>
        <begin position="853"/>
        <end position="905"/>
    </location>
</feature>
<protein>
    <submittedName>
        <fullName evidence="13">Transglycosylase domain-containing protein</fullName>
    </submittedName>
</protein>
<feature type="domain" description="Penicillin-binding protein transpeptidase" evidence="11">
    <location>
        <begin position="549"/>
        <end position="738"/>
    </location>
</feature>
<dbReference type="InterPro" id="IPR023346">
    <property type="entry name" value="Lysozyme-like_dom_sf"/>
</dbReference>
<keyword evidence="4" id="KW-0808">Transferase</keyword>
<comment type="caution">
    <text evidence="13">The sequence shown here is derived from an EMBL/GenBank/DDBJ whole genome shotgun (WGS) entry which is preliminary data.</text>
</comment>
<keyword evidence="14" id="KW-1185">Reference proteome</keyword>
<name>A0ABT2CCZ0_9ACTN</name>
<evidence type="ECO:0000259" key="12">
    <source>
        <dbReference type="Pfam" id="PF00912"/>
    </source>
</evidence>
<sequence>MSEHRRKPPQPQGGGRAAARRAAQQSPGHRAEQARGVNSGSPAGPYGEERPYGGRAEARRAAQRGGGRRAGAAGGAGGHGGGRRGGAGHGGGPGDGPGKKRIIDYPRSGKHGWRRWTPSWKLVTGVFLGFAALLMGAATVAYAWVEIPDPAKIAKAQNNVYYWADGSQMAATGGEINRQILAYDAIPAEMRYAVMSAENKSFETDWGVDPSGIGRAVVNMAMGGQTQGGSTITQQYVKNAMLDDQSQTLSRKAKELFIALKVGTKGSKEKTMAGYLNTSYYGRGAYGLQAAARTYFNKDAKDLNASECAFLASLLKGATYYDPAGATEIDPTATPQANADRATKRWKWILDEMVKDGHLDAAKRAGFTAFPKVVPPKKGAQLSGQTGYLVDLAKAYFINNNEQGITAKQLAQGGYEIHTTFDKKNVEQLQAAVKKVYDANIDPQKRPKTDTHVQFGGASVNPENGAITAIYGGADATKHFTNNADQTGAQVGSTFKPFVLAAAMRDGVRNPALGSEQGPSERRIVDPDRAFYNGQNKLKIRRYDGSVWKDENGNEWLQTNDGQEDYKNISLREAMIHSANSPFVQLGMDIGIDKVRQAAIDSGLRKESLVEADVPSFSIGISDPSAIRMAGAYATFAANGERNEPYSVTKVLKSGKEIYTHQDKGARAFDTAVASNVTDVLRSVVEDPEGTGRKAALPGRQVAGKTGTTDGNKSAWFVGYTPQLSTAIDMYRMDDDATNKNRKFEEMFGTGGQKKIHGSSFPSEIWREYMSTALEGKEKLRFPEPEPLDAGAVFGGGAESPKPKPSASPSKSASPSPSSPSPSKSQSSSPSPSTSSKASCPPYEWDCDEENGGGDNSGQVNGGNGNPAGGGTIQGGDTQGTGNPTGGGAVEGGDNSGNVNGGNPAGGSANSGAANGETDGGRPGGGWISGMEG</sequence>
<feature type="region of interest" description="Disordered" evidence="9">
    <location>
        <begin position="1"/>
        <end position="110"/>
    </location>
</feature>
<dbReference type="InterPro" id="IPR050396">
    <property type="entry name" value="Glycosyltr_51/Transpeptidase"/>
</dbReference>
<evidence type="ECO:0000256" key="2">
    <source>
        <dbReference type="ARBA" id="ARBA00022670"/>
    </source>
</evidence>
<dbReference type="SUPFAM" id="SSF53955">
    <property type="entry name" value="Lysozyme-like"/>
    <property type="match status" value="1"/>
</dbReference>
<dbReference type="RefSeq" id="WP_258785927.1">
    <property type="nucleotide sequence ID" value="NZ_JANUGQ010000003.1"/>
</dbReference>
<evidence type="ECO:0000256" key="1">
    <source>
        <dbReference type="ARBA" id="ARBA00022645"/>
    </source>
</evidence>
<evidence type="ECO:0000259" key="11">
    <source>
        <dbReference type="Pfam" id="PF00905"/>
    </source>
</evidence>
<feature type="transmembrane region" description="Helical" evidence="10">
    <location>
        <begin position="122"/>
        <end position="145"/>
    </location>
</feature>
<keyword evidence="2" id="KW-0645">Protease</keyword>